<proteinExistence type="predicted"/>
<keyword evidence="2" id="KW-1185">Reference proteome</keyword>
<protein>
    <submittedName>
        <fullName evidence="1">Uncharacterized protein</fullName>
    </submittedName>
</protein>
<comment type="caution">
    <text evidence="1">The sequence shown here is derived from an EMBL/GenBank/DDBJ whole genome shotgun (WGS) entry which is preliminary data.</text>
</comment>
<evidence type="ECO:0000313" key="1">
    <source>
        <dbReference type="EMBL" id="KAL0948176.1"/>
    </source>
</evidence>
<name>A0ABR3IY99_9AGAR</name>
<dbReference type="Proteomes" id="UP001556367">
    <property type="component" value="Unassembled WGS sequence"/>
</dbReference>
<evidence type="ECO:0000313" key="2">
    <source>
        <dbReference type="Proteomes" id="UP001556367"/>
    </source>
</evidence>
<gene>
    <name evidence="1" type="ORF">HGRIS_010787</name>
</gene>
<sequence>MCINLLVNKNSGKRAESLDSDGSVALLAALLALPHKAEQLKDSPMWDCAAHYEAASNLYHNLAALLPQYPPMLPHVDDAQASQAQVSDNVWLEARPNAP</sequence>
<accession>A0ABR3IY99</accession>
<organism evidence="1 2">
    <name type="scientific">Hohenbuehelia grisea</name>
    <dbReference type="NCBI Taxonomy" id="104357"/>
    <lineage>
        <taxon>Eukaryota</taxon>
        <taxon>Fungi</taxon>
        <taxon>Dikarya</taxon>
        <taxon>Basidiomycota</taxon>
        <taxon>Agaricomycotina</taxon>
        <taxon>Agaricomycetes</taxon>
        <taxon>Agaricomycetidae</taxon>
        <taxon>Agaricales</taxon>
        <taxon>Pleurotineae</taxon>
        <taxon>Pleurotaceae</taxon>
        <taxon>Hohenbuehelia</taxon>
    </lineage>
</organism>
<dbReference type="EMBL" id="JASNQZ010000014">
    <property type="protein sequence ID" value="KAL0948176.1"/>
    <property type="molecule type" value="Genomic_DNA"/>
</dbReference>
<reference evidence="2" key="1">
    <citation type="submission" date="2024-06" db="EMBL/GenBank/DDBJ databases">
        <title>Multi-omics analyses provide insights into the biosynthesis of the anticancer antibiotic pleurotin in Hohenbuehelia grisea.</title>
        <authorList>
            <person name="Weaver J.A."/>
            <person name="Alberti F."/>
        </authorList>
    </citation>
    <scope>NUCLEOTIDE SEQUENCE [LARGE SCALE GENOMIC DNA]</scope>
    <source>
        <strain evidence="2">T-177</strain>
    </source>
</reference>